<dbReference type="AlphaFoldDB" id="A0A5C8P9H7"/>
<keyword evidence="3" id="KW-1185">Reference proteome</keyword>
<dbReference type="OrthoDB" id="9763456at2"/>
<proteinExistence type="predicted"/>
<sequence length="445" mass="47445">MRRSVRIGCGAGFSSDRLDPAIDLAQRGALDYLVFECLGERTMAFGHRDRMLDGSKGYNPHLAQRMRGVLAACRKNGTVVVTNMGAANPLAAAQLTVGIARELGLAGMKVACIEGDDVTRQLNPATPLHDRAGTIRDVGLSMVGANAYLGADALMPALKAGADIIIAGRVADPSLFLAPLAYRFGWGLDDWQLLGRGTVVGHLLECGMQVTGGYFADPGFKDVPNLADCGFPIAEVGFDGSCTITKLPDTGGCVTTATVKEQLLYEVHDPASYLTPDVTADFSRVAVEQIEPDRIQVAGGDGHKRPDKLKVTIGFDGGFLAEAGVSYAGPNAQARARLAGEVVWQRLSRNNALQGDLRIDMIGINSLHGTAHMPATDSEDVRLRVAMRSRRRDDIDTMMWEVESLLCCGPAGGGGYRGSITPCVVTHSTLVGRDQVRPTMRMFTA</sequence>
<name>A0A5C8P9H7_9HYPH</name>
<evidence type="ECO:0000313" key="2">
    <source>
        <dbReference type="EMBL" id="TXL69626.1"/>
    </source>
</evidence>
<reference evidence="2 3" key="1">
    <citation type="submission" date="2019-06" db="EMBL/GenBank/DDBJ databases">
        <title>New taxonomy in bacterial strain CC-CFT640, isolated from vineyard.</title>
        <authorList>
            <person name="Lin S.-Y."/>
            <person name="Tsai C.-F."/>
            <person name="Young C.-C."/>
        </authorList>
    </citation>
    <scope>NUCLEOTIDE SEQUENCE [LARGE SCALE GENOMIC DNA]</scope>
    <source>
        <strain evidence="2 3">CC-CFT640</strain>
    </source>
</reference>
<protein>
    <submittedName>
        <fullName evidence="2">DUF1446 domain-containing protein</fullName>
    </submittedName>
</protein>
<dbReference type="InterPro" id="IPR010839">
    <property type="entry name" value="AtuA_N"/>
</dbReference>
<evidence type="ECO:0000259" key="1">
    <source>
        <dbReference type="Pfam" id="PF07287"/>
    </source>
</evidence>
<accession>A0A5C8P9H7</accession>
<dbReference type="PANTHER" id="PTHR47472:SF1">
    <property type="entry name" value="DUF1446-DOMAIN-CONTAINING PROTEIN"/>
    <property type="match status" value="1"/>
</dbReference>
<comment type="caution">
    <text evidence="2">The sequence shown here is derived from an EMBL/GenBank/DDBJ whole genome shotgun (WGS) entry which is preliminary data.</text>
</comment>
<dbReference type="RefSeq" id="WP_147852273.1">
    <property type="nucleotide sequence ID" value="NZ_VDUZ01000076.1"/>
</dbReference>
<evidence type="ECO:0000313" key="3">
    <source>
        <dbReference type="Proteomes" id="UP000321638"/>
    </source>
</evidence>
<dbReference type="PANTHER" id="PTHR47472">
    <property type="entry name" value="PROPIONYL-COA CARBOXYLASE"/>
    <property type="match status" value="1"/>
</dbReference>
<dbReference type="Proteomes" id="UP000321638">
    <property type="component" value="Unassembled WGS sequence"/>
</dbReference>
<organism evidence="2 3">
    <name type="scientific">Vineibacter terrae</name>
    <dbReference type="NCBI Taxonomy" id="2586908"/>
    <lineage>
        <taxon>Bacteria</taxon>
        <taxon>Pseudomonadati</taxon>
        <taxon>Pseudomonadota</taxon>
        <taxon>Alphaproteobacteria</taxon>
        <taxon>Hyphomicrobiales</taxon>
        <taxon>Vineibacter</taxon>
    </lineage>
</organism>
<gene>
    <name evidence="2" type="ORF">FHP25_38195</name>
</gene>
<feature type="domain" description="Acyclic terpene utilisation N-terminal" evidence="1">
    <location>
        <begin position="5"/>
        <end position="441"/>
    </location>
</feature>
<dbReference type="Pfam" id="PF07287">
    <property type="entry name" value="AtuA"/>
    <property type="match status" value="1"/>
</dbReference>
<dbReference type="EMBL" id="VDUZ01000076">
    <property type="protein sequence ID" value="TXL69626.1"/>
    <property type="molecule type" value="Genomic_DNA"/>
</dbReference>